<protein>
    <submittedName>
        <fullName evidence="1">Uncharacterized protein</fullName>
    </submittedName>
</protein>
<gene>
    <name evidence="1" type="ORF">MGSAQ_003228</name>
</gene>
<sequence length="28" mass="2984">ADIAKSVLFALSADESACVREVYVMPAK</sequence>
<name>A0A1B6NPE8_9ZZZZ</name>
<accession>A0A1B6NPE8</accession>
<dbReference type="AlphaFoldDB" id="A0A1B6NPE8"/>
<reference evidence="1" key="1">
    <citation type="submission" date="2013-11" db="EMBL/GenBank/DDBJ databases">
        <title>Microbial diversity, functional groups and degradation webs in Northern and Southern Mediterranean and Red Sea marine crude oil polluted sites.</title>
        <authorList>
            <person name="Daffonchio D."/>
            <person name="Mapelli F."/>
            <person name="Ferrer M."/>
            <person name="Richter M."/>
            <person name="Cherif A."/>
            <person name="Malkawi H.I."/>
            <person name="Yakimov M.M."/>
            <person name="Abdel-Fattah Y.R."/>
            <person name="Blaghen M."/>
            <person name="Golyshin P.N."/>
            <person name="Kalogerakis N."/>
            <person name="Boon N."/>
            <person name="Magagnini M."/>
            <person name="Fava F."/>
        </authorList>
    </citation>
    <scope>NUCLEOTIDE SEQUENCE</scope>
</reference>
<organism evidence="1">
    <name type="scientific">marine sediment metagenome</name>
    <dbReference type="NCBI Taxonomy" id="412755"/>
    <lineage>
        <taxon>unclassified sequences</taxon>
        <taxon>metagenomes</taxon>
        <taxon>ecological metagenomes</taxon>
    </lineage>
</organism>
<feature type="non-terminal residue" evidence="1">
    <location>
        <position position="1"/>
    </location>
</feature>
<evidence type="ECO:0000313" key="1">
    <source>
        <dbReference type="EMBL" id="KTF05276.1"/>
    </source>
</evidence>
<dbReference type="EMBL" id="AYSL01001892">
    <property type="protein sequence ID" value="KTF05276.1"/>
    <property type="molecule type" value="Genomic_DNA"/>
</dbReference>
<comment type="caution">
    <text evidence="1">The sequence shown here is derived from an EMBL/GenBank/DDBJ whole genome shotgun (WGS) entry which is preliminary data.</text>
</comment>
<proteinExistence type="predicted"/>